<evidence type="ECO:0000256" key="3">
    <source>
        <dbReference type="ARBA" id="ARBA00022692"/>
    </source>
</evidence>
<evidence type="ECO:0000256" key="6">
    <source>
        <dbReference type="SAM" id="Phobius"/>
    </source>
</evidence>
<dbReference type="RefSeq" id="WP_155714859.1">
    <property type="nucleotide sequence ID" value="NZ_VVIQ01000001.1"/>
</dbReference>
<keyword evidence="9" id="KW-1185">Reference proteome</keyword>
<accession>A0A7C9LAI5</accession>
<dbReference type="EMBL" id="VVIQ01000001">
    <property type="protein sequence ID" value="MUL26752.1"/>
    <property type="molecule type" value="Genomic_DNA"/>
</dbReference>
<evidence type="ECO:0000313" key="8">
    <source>
        <dbReference type="EMBL" id="MUL26752.1"/>
    </source>
</evidence>
<dbReference type="GO" id="GO:0005886">
    <property type="term" value="C:plasma membrane"/>
    <property type="evidence" value="ECO:0007669"/>
    <property type="project" value="TreeGrafter"/>
</dbReference>
<dbReference type="InterPro" id="IPR007267">
    <property type="entry name" value="GtrA_DPMS_TM"/>
</dbReference>
<feature type="transmembrane region" description="Helical" evidence="6">
    <location>
        <begin position="77"/>
        <end position="98"/>
    </location>
</feature>
<reference evidence="8 9" key="1">
    <citation type="submission" date="2019-09" db="EMBL/GenBank/DDBJ databases">
        <title>Prevotella A2879 sp. nov., isolated from an abscess of a patient.</title>
        <authorList>
            <person name="Buhl M."/>
            <person name="Oberhettinger P."/>
        </authorList>
    </citation>
    <scope>NUCLEOTIDE SEQUENCE [LARGE SCALE GENOMIC DNA]</scope>
    <source>
        <strain evidence="8 9">A2879</strain>
    </source>
</reference>
<protein>
    <submittedName>
        <fullName evidence="8">GtrA family protein</fullName>
    </submittedName>
</protein>
<keyword evidence="4 6" id="KW-1133">Transmembrane helix</keyword>
<gene>
    <name evidence="8" type="ORF">F0475_00100</name>
</gene>
<keyword evidence="3 6" id="KW-0812">Transmembrane</keyword>
<evidence type="ECO:0000313" key="9">
    <source>
        <dbReference type="Proteomes" id="UP000482295"/>
    </source>
</evidence>
<evidence type="ECO:0000256" key="1">
    <source>
        <dbReference type="ARBA" id="ARBA00004141"/>
    </source>
</evidence>
<keyword evidence="5 6" id="KW-0472">Membrane</keyword>
<feature type="transmembrane region" description="Helical" evidence="6">
    <location>
        <begin position="47"/>
        <end position="65"/>
    </location>
</feature>
<evidence type="ECO:0000259" key="7">
    <source>
        <dbReference type="Pfam" id="PF04138"/>
    </source>
</evidence>
<name>A0A7C9LAI5_9BACT</name>
<comment type="caution">
    <text evidence="8">The sequence shown here is derived from an EMBL/GenBank/DDBJ whole genome shotgun (WGS) entry which is preliminary data.</text>
</comment>
<dbReference type="GO" id="GO:0000271">
    <property type="term" value="P:polysaccharide biosynthetic process"/>
    <property type="evidence" value="ECO:0007669"/>
    <property type="project" value="InterPro"/>
</dbReference>
<dbReference type="Proteomes" id="UP000482295">
    <property type="component" value="Unassembled WGS sequence"/>
</dbReference>
<comment type="subcellular location">
    <subcellularLocation>
        <location evidence="1">Membrane</location>
        <topology evidence="1">Multi-pass membrane protein</topology>
    </subcellularLocation>
</comment>
<organism evidence="8 9">
    <name type="scientific">Prevotella vespertina</name>
    <dbReference type="NCBI Taxonomy" id="2608404"/>
    <lineage>
        <taxon>Bacteria</taxon>
        <taxon>Pseudomonadati</taxon>
        <taxon>Bacteroidota</taxon>
        <taxon>Bacteroidia</taxon>
        <taxon>Bacteroidales</taxon>
        <taxon>Prevotellaceae</taxon>
        <taxon>Prevotella</taxon>
    </lineage>
</organism>
<feature type="transmembrane region" description="Helical" evidence="6">
    <location>
        <begin position="104"/>
        <end position="125"/>
    </location>
</feature>
<dbReference type="PANTHER" id="PTHR38459">
    <property type="entry name" value="PROPHAGE BACTOPRENOL-LINKED GLUCOSE TRANSLOCASE HOMOLOG"/>
    <property type="match status" value="1"/>
</dbReference>
<sequence>MRKDVLDKKKLGEIVRFIVVGGLATAIQYGIYLLMLLWLQPLLSNTIGYFVSFTFNYIASTHYTFRVKSTAKRGLGFVFSHIVNYFLQTLTLHAFLMLGLDKKIAMIPMFAICVPINFVLVRFFLHRK</sequence>
<dbReference type="Pfam" id="PF04138">
    <property type="entry name" value="GtrA_DPMS_TM"/>
    <property type="match status" value="1"/>
</dbReference>
<dbReference type="InterPro" id="IPR051401">
    <property type="entry name" value="GtrA_CellWall_Glycosyl"/>
</dbReference>
<evidence type="ECO:0000256" key="2">
    <source>
        <dbReference type="ARBA" id="ARBA00009399"/>
    </source>
</evidence>
<feature type="transmembrane region" description="Helical" evidence="6">
    <location>
        <begin position="14"/>
        <end position="35"/>
    </location>
</feature>
<feature type="domain" description="GtrA/DPMS transmembrane" evidence="7">
    <location>
        <begin position="16"/>
        <end position="124"/>
    </location>
</feature>
<evidence type="ECO:0000256" key="4">
    <source>
        <dbReference type="ARBA" id="ARBA00022989"/>
    </source>
</evidence>
<dbReference type="AlphaFoldDB" id="A0A7C9LAI5"/>
<dbReference type="PANTHER" id="PTHR38459:SF1">
    <property type="entry name" value="PROPHAGE BACTOPRENOL-LINKED GLUCOSE TRANSLOCASE HOMOLOG"/>
    <property type="match status" value="1"/>
</dbReference>
<proteinExistence type="inferred from homology"/>
<comment type="similarity">
    <text evidence="2">Belongs to the GtrA family.</text>
</comment>
<evidence type="ECO:0000256" key="5">
    <source>
        <dbReference type="ARBA" id="ARBA00023136"/>
    </source>
</evidence>